<sequence length="375" mass="41803">MFPSRRHLLLCVTFITLSLLLLLLATPDWYRPVRPMQPSRPPGRSPSSIDRDTGRTVGSGGGQRVRDGKQGARPAGSRPTVRRGKGSAAAAGGAPCPSGLFTTISAHGRLGNKLCEYATLWTLQRDDPRARPAWILPEMQRALSPLFGKLPLPTLPQSCVKSESHFLKVKYSKFDQMASAKRRRPILISDYPCDAKRFHKYRDTILRQLTFRDSVHQEAQRRLRQSTDALCDGLPPCTYIGVHVRRTDYRTAVRRMYKGTLVGERYLTRALQLCRRRYRRPVFVVSSDDLSWVRRRLRGPDIVIAGSGGAGSAERDLALLAQCNHTVMTHGTYGFWAAYLAQGDVFAPTGFGARDSFLSAAMGQTDLNITMVPAF</sequence>
<dbReference type="CDD" id="cd11301">
    <property type="entry name" value="Fut1_Fut2_like"/>
    <property type="match status" value="1"/>
</dbReference>
<keyword evidence="7" id="KW-1185">Reference proteome</keyword>
<name>A0A6A4VID3_AMPAM</name>
<keyword evidence="3" id="KW-0735">Signal-anchor</keyword>
<dbReference type="GO" id="GO:0032580">
    <property type="term" value="C:Golgi cisterna membrane"/>
    <property type="evidence" value="ECO:0007669"/>
    <property type="project" value="UniProtKB-SubCell"/>
</dbReference>
<keyword evidence="3" id="KW-0812">Transmembrane</keyword>
<feature type="chain" id="PRO_5025499876" description="L-Fucosyltransferase" evidence="5">
    <location>
        <begin position="26"/>
        <end position="375"/>
    </location>
</feature>
<dbReference type="PANTHER" id="PTHR11927:SF9">
    <property type="entry name" value="L-FUCOSYLTRANSFERASE"/>
    <property type="match status" value="1"/>
</dbReference>
<evidence type="ECO:0000313" key="6">
    <source>
        <dbReference type="EMBL" id="KAF0290098.1"/>
    </source>
</evidence>
<evidence type="ECO:0000256" key="4">
    <source>
        <dbReference type="SAM" id="MobiDB-lite"/>
    </source>
</evidence>
<dbReference type="OrthoDB" id="6381556at2759"/>
<feature type="signal peptide" evidence="5">
    <location>
        <begin position="1"/>
        <end position="25"/>
    </location>
</feature>
<comment type="similarity">
    <text evidence="3">Belongs to the glycosyltransferase 11 family.</text>
</comment>
<comment type="subcellular location">
    <subcellularLocation>
        <location evidence="3">Golgi apparatus</location>
        <location evidence="3">Golgi stack membrane</location>
        <topology evidence="3">Single-pass type II membrane protein</topology>
    </subcellularLocation>
</comment>
<evidence type="ECO:0000313" key="7">
    <source>
        <dbReference type="Proteomes" id="UP000440578"/>
    </source>
</evidence>
<keyword evidence="2 3" id="KW-0808">Transferase</keyword>
<keyword evidence="5" id="KW-0732">Signal</keyword>
<keyword evidence="3" id="KW-0333">Golgi apparatus</keyword>
<comment type="caution">
    <text evidence="6">The sequence shown here is derived from an EMBL/GenBank/DDBJ whole genome shotgun (WGS) entry which is preliminary data.</text>
</comment>
<keyword evidence="3" id="KW-0325">Glycoprotein</keyword>
<organism evidence="6 7">
    <name type="scientific">Amphibalanus amphitrite</name>
    <name type="common">Striped barnacle</name>
    <name type="synonym">Balanus amphitrite</name>
    <dbReference type="NCBI Taxonomy" id="1232801"/>
    <lineage>
        <taxon>Eukaryota</taxon>
        <taxon>Metazoa</taxon>
        <taxon>Ecdysozoa</taxon>
        <taxon>Arthropoda</taxon>
        <taxon>Crustacea</taxon>
        <taxon>Multicrustacea</taxon>
        <taxon>Cirripedia</taxon>
        <taxon>Thoracica</taxon>
        <taxon>Thoracicalcarea</taxon>
        <taxon>Balanomorpha</taxon>
        <taxon>Balanoidea</taxon>
        <taxon>Balanidae</taxon>
        <taxon>Amphibalaninae</taxon>
        <taxon>Amphibalanus</taxon>
    </lineage>
</organism>
<comment type="pathway">
    <text evidence="3">Protein modification; protein glycosylation.</text>
</comment>
<evidence type="ECO:0000256" key="5">
    <source>
        <dbReference type="SAM" id="SignalP"/>
    </source>
</evidence>
<feature type="region of interest" description="Disordered" evidence="4">
    <location>
        <begin position="32"/>
        <end position="93"/>
    </location>
</feature>
<dbReference type="EC" id="2.4.1.-" evidence="3"/>
<accession>A0A6A4VID3</accession>
<keyword evidence="1 3" id="KW-0328">Glycosyltransferase</keyword>
<evidence type="ECO:0000256" key="2">
    <source>
        <dbReference type="ARBA" id="ARBA00022679"/>
    </source>
</evidence>
<dbReference type="UniPathway" id="UPA00378"/>
<dbReference type="GO" id="GO:0008107">
    <property type="term" value="F:galactoside 2-alpha-L-fucosyltransferase activity"/>
    <property type="evidence" value="ECO:0007669"/>
    <property type="project" value="InterPro"/>
</dbReference>
<dbReference type="AlphaFoldDB" id="A0A6A4VID3"/>
<dbReference type="GO" id="GO:0005975">
    <property type="term" value="P:carbohydrate metabolic process"/>
    <property type="evidence" value="ECO:0007669"/>
    <property type="project" value="InterPro"/>
</dbReference>
<proteinExistence type="inferred from homology"/>
<dbReference type="Pfam" id="PF01531">
    <property type="entry name" value="Glyco_transf_11"/>
    <property type="match status" value="1"/>
</dbReference>
<dbReference type="InterPro" id="IPR002516">
    <property type="entry name" value="Glyco_trans_11"/>
</dbReference>
<dbReference type="Proteomes" id="UP000440578">
    <property type="component" value="Unassembled WGS sequence"/>
</dbReference>
<protein>
    <recommendedName>
        <fullName evidence="3">L-Fucosyltransferase</fullName>
        <ecNumber evidence="3">2.4.1.-</ecNumber>
    </recommendedName>
</protein>
<evidence type="ECO:0000256" key="1">
    <source>
        <dbReference type="ARBA" id="ARBA00022676"/>
    </source>
</evidence>
<reference evidence="6 7" key="1">
    <citation type="submission" date="2019-07" db="EMBL/GenBank/DDBJ databases">
        <title>Draft genome assembly of a fouling barnacle, Amphibalanus amphitrite (Darwin, 1854): The first reference genome for Thecostraca.</title>
        <authorList>
            <person name="Kim W."/>
        </authorList>
    </citation>
    <scope>NUCLEOTIDE SEQUENCE [LARGE SCALE GENOMIC DNA]</scope>
    <source>
        <strain evidence="6">SNU_AA5</strain>
        <tissue evidence="6">Soma without cirri and trophi</tissue>
    </source>
</reference>
<dbReference type="EMBL" id="VIIS01001981">
    <property type="protein sequence ID" value="KAF0290098.1"/>
    <property type="molecule type" value="Genomic_DNA"/>
</dbReference>
<gene>
    <name evidence="6" type="primary">FUT2_2</name>
    <name evidence="6" type="ORF">FJT64_011685</name>
</gene>
<dbReference type="PANTHER" id="PTHR11927">
    <property type="entry name" value="GALACTOSIDE 2-L-FUCOSYLTRANSFERASE"/>
    <property type="match status" value="1"/>
</dbReference>
<evidence type="ECO:0000256" key="3">
    <source>
        <dbReference type="RuleBase" id="RU363129"/>
    </source>
</evidence>